<gene>
    <name evidence="1" type="ORF">NTEN_LOCUS5442</name>
</gene>
<organism evidence="1 2">
    <name type="scientific">Nesidiocoris tenuis</name>
    <dbReference type="NCBI Taxonomy" id="355587"/>
    <lineage>
        <taxon>Eukaryota</taxon>
        <taxon>Metazoa</taxon>
        <taxon>Ecdysozoa</taxon>
        <taxon>Arthropoda</taxon>
        <taxon>Hexapoda</taxon>
        <taxon>Insecta</taxon>
        <taxon>Pterygota</taxon>
        <taxon>Neoptera</taxon>
        <taxon>Paraneoptera</taxon>
        <taxon>Hemiptera</taxon>
        <taxon>Heteroptera</taxon>
        <taxon>Panheteroptera</taxon>
        <taxon>Cimicomorpha</taxon>
        <taxon>Miridae</taxon>
        <taxon>Dicyphina</taxon>
        <taxon>Nesidiocoris</taxon>
    </lineage>
</organism>
<dbReference type="EMBL" id="CADCXU010008309">
    <property type="protein sequence ID" value="CAA9999159.1"/>
    <property type="molecule type" value="Genomic_DNA"/>
</dbReference>
<dbReference type="Proteomes" id="UP000479000">
    <property type="component" value="Unassembled WGS sequence"/>
</dbReference>
<feature type="non-terminal residue" evidence="1">
    <location>
        <position position="68"/>
    </location>
</feature>
<proteinExistence type="predicted"/>
<reference evidence="1 2" key="1">
    <citation type="submission" date="2020-02" db="EMBL/GenBank/DDBJ databases">
        <authorList>
            <person name="Ferguson B K."/>
        </authorList>
    </citation>
    <scope>NUCLEOTIDE SEQUENCE [LARGE SCALE GENOMIC DNA]</scope>
</reference>
<accession>A0A6H5GAE4</accession>
<sequence length="68" mass="8312">MEKRTWSIRCFVGQYLYDWWKSDSHETSAAPVEIGYVKFTRAFFGEWVRYHPNRLKRCGFLQWMRGDS</sequence>
<evidence type="ECO:0000313" key="1">
    <source>
        <dbReference type="EMBL" id="CAA9999159.1"/>
    </source>
</evidence>
<dbReference type="AlphaFoldDB" id="A0A6H5GAE4"/>
<keyword evidence="2" id="KW-1185">Reference proteome</keyword>
<protein>
    <submittedName>
        <fullName evidence="1">Uncharacterized protein</fullName>
    </submittedName>
</protein>
<evidence type="ECO:0000313" key="2">
    <source>
        <dbReference type="Proteomes" id="UP000479000"/>
    </source>
</evidence>
<name>A0A6H5GAE4_9HEMI</name>